<proteinExistence type="predicted"/>
<feature type="transmembrane region" description="Helical" evidence="1">
    <location>
        <begin position="122"/>
        <end position="143"/>
    </location>
</feature>
<feature type="non-terminal residue" evidence="2">
    <location>
        <position position="1"/>
    </location>
</feature>
<accession>A0A0G4KW59</accession>
<keyword evidence="3" id="KW-1185">Reference proteome</keyword>
<evidence type="ECO:0000256" key="1">
    <source>
        <dbReference type="SAM" id="Phobius"/>
    </source>
</evidence>
<keyword evidence="1" id="KW-0812">Transmembrane</keyword>
<name>A0A0G4KW59_VERLO</name>
<organism evidence="2 3">
    <name type="scientific">Verticillium longisporum</name>
    <name type="common">Verticillium dahliae var. longisporum</name>
    <dbReference type="NCBI Taxonomy" id="100787"/>
    <lineage>
        <taxon>Eukaryota</taxon>
        <taxon>Fungi</taxon>
        <taxon>Dikarya</taxon>
        <taxon>Ascomycota</taxon>
        <taxon>Pezizomycotina</taxon>
        <taxon>Sordariomycetes</taxon>
        <taxon>Hypocreomycetidae</taxon>
        <taxon>Glomerellales</taxon>
        <taxon>Plectosphaerellaceae</taxon>
        <taxon>Verticillium</taxon>
    </lineage>
</organism>
<reference evidence="2 3" key="1">
    <citation type="submission" date="2015-05" db="EMBL/GenBank/DDBJ databases">
        <authorList>
            <person name="Wang D.B."/>
            <person name="Wang M."/>
        </authorList>
    </citation>
    <scope>NUCLEOTIDE SEQUENCE [LARGE SCALE GENOMIC DNA]</scope>
    <source>
        <strain evidence="2">VL1</strain>
    </source>
</reference>
<keyword evidence="1" id="KW-0472">Membrane</keyword>
<evidence type="ECO:0000313" key="2">
    <source>
        <dbReference type="EMBL" id="CRK14019.1"/>
    </source>
</evidence>
<evidence type="ECO:0000313" key="3">
    <source>
        <dbReference type="Proteomes" id="UP000044602"/>
    </source>
</evidence>
<keyword evidence="1" id="KW-1133">Transmembrane helix</keyword>
<sequence length="172" mass="18156">PLAPTDLGIVHCDEEALAAAFLGLLDDLLGDAPVLVDVELHPLDLVLVPTGLLDGSGQPLWTVREVNALPIGAAAVQVVTRNVPLDATNASSFIANTCLAGGNIFMAWLAELLPHEPEVRSLIIGASITAVYAAAAGVMILVWPACKAQYCESQTRPLRGKSRGHRKLICNY</sequence>
<gene>
    <name evidence="2" type="ORF">BN1708_011022</name>
</gene>
<dbReference type="Proteomes" id="UP000044602">
    <property type="component" value="Unassembled WGS sequence"/>
</dbReference>
<dbReference type="EMBL" id="CVQH01005224">
    <property type="protein sequence ID" value="CRK14019.1"/>
    <property type="molecule type" value="Genomic_DNA"/>
</dbReference>
<feature type="transmembrane region" description="Helical" evidence="1">
    <location>
        <begin position="90"/>
        <end position="110"/>
    </location>
</feature>
<dbReference type="AlphaFoldDB" id="A0A0G4KW59"/>
<protein>
    <submittedName>
        <fullName evidence="2">Uncharacterized protein</fullName>
    </submittedName>
</protein>